<reference evidence="1 2" key="1">
    <citation type="submission" date="2016-05" db="EMBL/GenBank/DDBJ databases">
        <title>A degradative enzymes factory behind the ericoid mycorrhizal symbiosis.</title>
        <authorList>
            <consortium name="DOE Joint Genome Institute"/>
            <person name="Martino E."/>
            <person name="Morin E."/>
            <person name="Grelet G."/>
            <person name="Kuo A."/>
            <person name="Kohler A."/>
            <person name="Daghino S."/>
            <person name="Barry K."/>
            <person name="Choi C."/>
            <person name="Cichocki N."/>
            <person name="Clum A."/>
            <person name="Copeland A."/>
            <person name="Hainaut M."/>
            <person name="Haridas S."/>
            <person name="Labutti K."/>
            <person name="Lindquist E."/>
            <person name="Lipzen A."/>
            <person name="Khouja H.-R."/>
            <person name="Murat C."/>
            <person name="Ohm R."/>
            <person name="Olson A."/>
            <person name="Spatafora J."/>
            <person name="Veneault-Fourrey C."/>
            <person name="Henrissat B."/>
            <person name="Grigoriev I."/>
            <person name="Martin F."/>
            <person name="Perotto S."/>
        </authorList>
    </citation>
    <scope>NUCLEOTIDE SEQUENCE [LARGE SCALE GENOMIC DNA]</scope>
    <source>
        <strain evidence="1 2">UAMH 7357</strain>
    </source>
</reference>
<protein>
    <submittedName>
        <fullName evidence="1">Uncharacterized protein</fullName>
    </submittedName>
</protein>
<name>A0A2J6Q4T0_9HELO</name>
<dbReference type="OrthoDB" id="6359816at2759"/>
<dbReference type="Proteomes" id="UP000235672">
    <property type="component" value="Unassembled WGS sequence"/>
</dbReference>
<keyword evidence="2" id="KW-1185">Reference proteome</keyword>
<proteinExistence type="predicted"/>
<dbReference type="EMBL" id="KZ613482">
    <property type="protein sequence ID" value="PMD21263.1"/>
    <property type="molecule type" value="Genomic_DNA"/>
</dbReference>
<dbReference type="AlphaFoldDB" id="A0A2J6Q4T0"/>
<organism evidence="1 2">
    <name type="scientific">Hyaloscypha hepaticicola</name>
    <dbReference type="NCBI Taxonomy" id="2082293"/>
    <lineage>
        <taxon>Eukaryota</taxon>
        <taxon>Fungi</taxon>
        <taxon>Dikarya</taxon>
        <taxon>Ascomycota</taxon>
        <taxon>Pezizomycotina</taxon>
        <taxon>Leotiomycetes</taxon>
        <taxon>Helotiales</taxon>
        <taxon>Hyaloscyphaceae</taxon>
        <taxon>Hyaloscypha</taxon>
    </lineage>
</organism>
<accession>A0A2J6Q4T0</accession>
<evidence type="ECO:0000313" key="1">
    <source>
        <dbReference type="EMBL" id="PMD21263.1"/>
    </source>
</evidence>
<evidence type="ECO:0000313" key="2">
    <source>
        <dbReference type="Proteomes" id="UP000235672"/>
    </source>
</evidence>
<sequence length="282" mass="32617">MLASNLAKFILKLDIRIVQPVAHRSNNIRLTYFNGVKPSPILLLNTTSFEQTAFYATHIPYRSINSGNGRSLSFTCIRFPADVNNINTEIIDKHLEIYSKLPDQGVPYNDNFLTQIAYYACPKLSCDSSYYFNLAVDWLYTKNLAQPRGTLPGLDSHSSWQWSLICMYALAHKLDNKKLLNAVMDQWIESDAVHKCLPSLGFVAEVYSKLPANSPPRKYVSWVLYWITRQRRKDSHWVVDDIKEVMKKHPGLKNDLRKHLEDEKVCECVRDPRKVSRDAFHH</sequence>
<gene>
    <name evidence="1" type="ORF">NA56DRAFT_721157</name>
</gene>